<keyword evidence="2 5" id="KW-0690">Ribosome biogenesis</keyword>
<organism evidence="9 10">
    <name type="scientific">Rhodovibrio sodomensis</name>
    <dbReference type="NCBI Taxonomy" id="1088"/>
    <lineage>
        <taxon>Bacteria</taxon>
        <taxon>Pseudomonadati</taxon>
        <taxon>Pseudomonadota</taxon>
        <taxon>Alphaproteobacteria</taxon>
        <taxon>Rhodospirillales</taxon>
        <taxon>Rhodovibrionaceae</taxon>
        <taxon>Rhodovibrio</taxon>
    </lineage>
</organism>
<comment type="subunit">
    <text evidence="5">Binds ribosomal protein uS19.</text>
</comment>
<keyword evidence="1 5" id="KW-0963">Cytoplasm</keyword>
<dbReference type="PANTHER" id="PTHR33692:SF1">
    <property type="entry name" value="RIBOSOME MATURATION FACTOR RIMM"/>
    <property type="match status" value="1"/>
</dbReference>
<evidence type="ECO:0000256" key="6">
    <source>
        <dbReference type="SAM" id="MobiDB-lite"/>
    </source>
</evidence>
<gene>
    <name evidence="5 9" type="primary">rimM</name>
    <name evidence="9" type="ORF">CKO28_06585</name>
</gene>
<feature type="domain" description="Ribosome maturation factor RimM PRC barrel" evidence="8">
    <location>
        <begin position="110"/>
        <end position="176"/>
    </location>
</feature>
<dbReference type="InterPro" id="IPR036976">
    <property type="entry name" value="RimM_N_sf"/>
</dbReference>
<comment type="subcellular location">
    <subcellularLocation>
        <location evidence="5">Cytoplasm</location>
    </subcellularLocation>
</comment>
<evidence type="ECO:0000313" key="10">
    <source>
        <dbReference type="Proteomes" id="UP001296873"/>
    </source>
</evidence>
<evidence type="ECO:0000256" key="3">
    <source>
        <dbReference type="ARBA" id="ARBA00022552"/>
    </source>
</evidence>
<dbReference type="InterPro" id="IPR009000">
    <property type="entry name" value="Transl_B-barrel_sf"/>
</dbReference>
<evidence type="ECO:0000256" key="5">
    <source>
        <dbReference type="HAMAP-Rule" id="MF_00014"/>
    </source>
</evidence>
<dbReference type="SUPFAM" id="SSF50447">
    <property type="entry name" value="Translation proteins"/>
    <property type="match status" value="1"/>
</dbReference>
<dbReference type="InterPro" id="IPR011033">
    <property type="entry name" value="PRC_barrel-like_sf"/>
</dbReference>
<feature type="compositionally biased region" description="Acidic residues" evidence="6">
    <location>
        <begin position="189"/>
        <end position="200"/>
    </location>
</feature>
<keyword evidence="3 5" id="KW-0698">rRNA processing</keyword>
<dbReference type="Gene3D" id="2.40.30.60">
    <property type="entry name" value="RimM"/>
    <property type="match status" value="1"/>
</dbReference>
<evidence type="ECO:0000259" key="7">
    <source>
        <dbReference type="Pfam" id="PF01782"/>
    </source>
</evidence>
<keyword evidence="4 5" id="KW-0143">Chaperone</keyword>
<evidence type="ECO:0000259" key="8">
    <source>
        <dbReference type="Pfam" id="PF24986"/>
    </source>
</evidence>
<dbReference type="EMBL" id="NRRL01000010">
    <property type="protein sequence ID" value="MBK1667700.1"/>
    <property type="molecule type" value="Genomic_DNA"/>
</dbReference>
<feature type="domain" description="RimM N-terminal" evidence="7">
    <location>
        <begin position="18"/>
        <end position="96"/>
    </location>
</feature>
<comment type="caution">
    <text evidence="9">The sequence shown here is derived from an EMBL/GenBank/DDBJ whole genome shotgun (WGS) entry which is preliminary data.</text>
</comment>
<comment type="function">
    <text evidence="5">An accessory protein needed during the final step in the assembly of 30S ribosomal subunit, possibly for assembly of the head region. Essential for efficient processing of 16S rRNA. May be needed both before and after RbfA during the maturation of 16S rRNA. It has affinity for free ribosomal 30S subunits but not for 70S ribosomes.</text>
</comment>
<evidence type="ECO:0000256" key="2">
    <source>
        <dbReference type="ARBA" id="ARBA00022517"/>
    </source>
</evidence>
<dbReference type="Proteomes" id="UP001296873">
    <property type="component" value="Unassembled WGS sequence"/>
</dbReference>
<evidence type="ECO:0000256" key="1">
    <source>
        <dbReference type="ARBA" id="ARBA00022490"/>
    </source>
</evidence>
<evidence type="ECO:0000256" key="4">
    <source>
        <dbReference type="ARBA" id="ARBA00023186"/>
    </source>
</evidence>
<dbReference type="Pfam" id="PF01782">
    <property type="entry name" value="RimM"/>
    <property type="match status" value="1"/>
</dbReference>
<dbReference type="Gene3D" id="2.30.30.240">
    <property type="entry name" value="PRC-barrel domain"/>
    <property type="match status" value="1"/>
</dbReference>
<dbReference type="Pfam" id="PF24986">
    <property type="entry name" value="PRC_RimM"/>
    <property type="match status" value="1"/>
</dbReference>
<dbReference type="InterPro" id="IPR011961">
    <property type="entry name" value="RimM"/>
</dbReference>
<dbReference type="NCBIfam" id="TIGR02273">
    <property type="entry name" value="16S_RimM"/>
    <property type="match status" value="1"/>
</dbReference>
<accession>A0ABS1DE65</accession>
<dbReference type="PANTHER" id="PTHR33692">
    <property type="entry name" value="RIBOSOME MATURATION FACTOR RIMM"/>
    <property type="match status" value="1"/>
</dbReference>
<feature type="region of interest" description="Disordered" evidence="6">
    <location>
        <begin position="172"/>
        <end position="200"/>
    </location>
</feature>
<dbReference type="RefSeq" id="WP_200339859.1">
    <property type="nucleotide sequence ID" value="NZ_NRRL01000010.1"/>
</dbReference>
<keyword evidence="10" id="KW-1185">Reference proteome</keyword>
<evidence type="ECO:0000313" key="9">
    <source>
        <dbReference type="EMBL" id="MBK1667700.1"/>
    </source>
</evidence>
<dbReference type="HAMAP" id="MF_00014">
    <property type="entry name" value="Ribosome_mat_RimM"/>
    <property type="match status" value="1"/>
</dbReference>
<protein>
    <recommendedName>
        <fullName evidence="5">Ribosome maturation factor RimM</fullName>
    </recommendedName>
</protein>
<sequence length="200" mass="21252">MATDGRNQRGGDDRRLCLGVVVGTHGVRGVVKIKPFTQDPLDVGAYGPLTDQSGRHSYQLTVHGVHKGSLLAGLSGVDNREAAQALKGLRLHVDRSALPEVDEDDAFYYADLLGLRVKGVDCTDYGTVTQVDDHGAGDVIEVTDAQGKVRVWPFTREIVPTVDLANGYLTVDPPPEVGEPEPGAPAEAGPDDLETGGETR</sequence>
<dbReference type="SUPFAM" id="SSF50346">
    <property type="entry name" value="PRC-barrel domain"/>
    <property type="match status" value="1"/>
</dbReference>
<comment type="similarity">
    <text evidence="5">Belongs to the RimM family.</text>
</comment>
<reference evidence="9 10" key="1">
    <citation type="journal article" date="2020" name="Microorganisms">
        <title>Osmotic Adaptation and Compatible Solute Biosynthesis of Phototrophic Bacteria as Revealed from Genome Analyses.</title>
        <authorList>
            <person name="Imhoff J.F."/>
            <person name="Rahn T."/>
            <person name="Kunzel S."/>
            <person name="Keller A."/>
            <person name="Neulinger S.C."/>
        </authorList>
    </citation>
    <scope>NUCLEOTIDE SEQUENCE [LARGE SCALE GENOMIC DNA]</scope>
    <source>
        <strain evidence="9 10">DSM 9895</strain>
    </source>
</reference>
<name>A0ABS1DE65_9PROT</name>
<dbReference type="InterPro" id="IPR002676">
    <property type="entry name" value="RimM_N"/>
</dbReference>
<comment type="domain">
    <text evidence="5">The PRC barrel domain binds ribosomal protein uS19.</text>
</comment>
<proteinExistence type="inferred from homology"/>
<dbReference type="InterPro" id="IPR056792">
    <property type="entry name" value="PRC_RimM"/>
</dbReference>